<evidence type="ECO:0000256" key="2">
    <source>
        <dbReference type="ARBA" id="ARBA00022737"/>
    </source>
</evidence>
<comment type="caution">
    <text evidence="7">The sequence shown here is derived from an EMBL/GenBank/DDBJ whole genome shotgun (WGS) entry which is preliminary data.</text>
</comment>
<dbReference type="EMBL" id="JAPFFF010000005">
    <property type="protein sequence ID" value="KAK8888885.1"/>
    <property type="molecule type" value="Genomic_DNA"/>
</dbReference>
<keyword evidence="3" id="KW-0863">Zinc-finger</keyword>
<evidence type="ECO:0000256" key="3">
    <source>
        <dbReference type="ARBA" id="ARBA00022771"/>
    </source>
</evidence>
<dbReference type="Gene3D" id="3.30.70.330">
    <property type="match status" value="1"/>
</dbReference>
<protein>
    <submittedName>
        <fullName evidence="7">Splicing factor U2AF 26 kDa subunit</fullName>
    </submittedName>
</protein>
<dbReference type="Proteomes" id="UP001470230">
    <property type="component" value="Unassembled WGS sequence"/>
</dbReference>
<evidence type="ECO:0000256" key="5">
    <source>
        <dbReference type="PROSITE-ProRule" id="PRU00176"/>
    </source>
</evidence>
<name>A0ABR2KCP4_9EUKA</name>
<dbReference type="InterPro" id="IPR012677">
    <property type="entry name" value="Nucleotide-bd_a/b_plait_sf"/>
</dbReference>
<dbReference type="InterPro" id="IPR000571">
    <property type="entry name" value="Znf_CCCH"/>
</dbReference>
<gene>
    <name evidence="7" type="ORF">M9Y10_033625</name>
</gene>
<dbReference type="SUPFAM" id="SSF54928">
    <property type="entry name" value="RNA-binding domain, RBD"/>
    <property type="match status" value="1"/>
</dbReference>
<sequence length="220" mass="25124">MKTLEGEIDKNICVIYDKTGCCSREDMCTKEHRQPEMSRCLVFHHIYPDPDLFVNSLPKPDILTITDKQKENMINAFYLDMVIMLSQFGPLEDLVVASNRSDTLSGNALAMFREVDGAAAAFIALNNKFYAGRRIRITFSPTLRLSSAICREDTNCKLGNACPFIHPYKPSPSVYNDCFPRAPRQFPAKQREFKRSQFLNTPQNLLYGNIRTKDELKKPS</sequence>
<dbReference type="InterPro" id="IPR000504">
    <property type="entry name" value="RRM_dom"/>
</dbReference>
<dbReference type="PROSITE" id="PS50102">
    <property type="entry name" value="RRM"/>
    <property type="match status" value="1"/>
</dbReference>
<keyword evidence="5" id="KW-0694">RNA-binding</keyword>
<keyword evidence="1" id="KW-0479">Metal-binding</keyword>
<keyword evidence="8" id="KW-1185">Reference proteome</keyword>
<evidence type="ECO:0000256" key="4">
    <source>
        <dbReference type="ARBA" id="ARBA00022833"/>
    </source>
</evidence>
<organism evidence="7 8">
    <name type="scientific">Tritrichomonas musculus</name>
    <dbReference type="NCBI Taxonomy" id="1915356"/>
    <lineage>
        <taxon>Eukaryota</taxon>
        <taxon>Metamonada</taxon>
        <taxon>Parabasalia</taxon>
        <taxon>Tritrichomonadida</taxon>
        <taxon>Tritrichomonadidae</taxon>
        <taxon>Tritrichomonas</taxon>
    </lineage>
</organism>
<reference evidence="7 8" key="1">
    <citation type="submission" date="2024-04" db="EMBL/GenBank/DDBJ databases">
        <title>Tritrichomonas musculus Genome.</title>
        <authorList>
            <person name="Alves-Ferreira E."/>
            <person name="Grigg M."/>
            <person name="Lorenzi H."/>
            <person name="Galac M."/>
        </authorList>
    </citation>
    <scope>NUCLEOTIDE SEQUENCE [LARGE SCALE GENOMIC DNA]</scope>
    <source>
        <strain evidence="7 8">EAF2021</strain>
    </source>
</reference>
<evidence type="ECO:0000256" key="1">
    <source>
        <dbReference type="ARBA" id="ARBA00022723"/>
    </source>
</evidence>
<dbReference type="InterPro" id="IPR009145">
    <property type="entry name" value="U2AF_small"/>
</dbReference>
<evidence type="ECO:0000313" key="7">
    <source>
        <dbReference type="EMBL" id="KAK8888885.1"/>
    </source>
</evidence>
<keyword evidence="2" id="KW-0677">Repeat</keyword>
<keyword evidence="4" id="KW-0862">Zinc</keyword>
<dbReference type="SMART" id="SM00356">
    <property type="entry name" value="ZnF_C3H1"/>
    <property type="match status" value="2"/>
</dbReference>
<evidence type="ECO:0000313" key="8">
    <source>
        <dbReference type="Proteomes" id="UP001470230"/>
    </source>
</evidence>
<evidence type="ECO:0000259" key="6">
    <source>
        <dbReference type="PROSITE" id="PS50102"/>
    </source>
</evidence>
<dbReference type="InterPro" id="IPR035979">
    <property type="entry name" value="RBD_domain_sf"/>
</dbReference>
<accession>A0ABR2KCP4</accession>
<dbReference type="PRINTS" id="PR01848">
    <property type="entry name" value="U2AUXFACTOR"/>
</dbReference>
<feature type="domain" description="RRM" evidence="6">
    <location>
        <begin position="50"/>
        <end position="142"/>
    </location>
</feature>
<dbReference type="PANTHER" id="PTHR12620">
    <property type="entry name" value="U2 SNRNP AUXILIARY FACTOR, SMALL SUBUNIT"/>
    <property type="match status" value="1"/>
</dbReference>
<proteinExistence type="predicted"/>